<reference evidence="10" key="2">
    <citation type="submission" date="2025-08" db="UniProtKB">
        <authorList>
            <consortium name="RefSeq"/>
        </authorList>
    </citation>
    <scope>IDENTIFICATION</scope>
    <source>
        <tissue evidence="10">Blood</tissue>
    </source>
</reference>
<dbReference type="SMART" id="SM00179">
    <property type="entry name" value="EGF_CA"/>
    <property type="match status" value="2"/>
</dbReference>
<dbReference type="OrthoDB" id="10045365at2759"/>
<organism evidence="9 10">
    <name type="scientific">Ictalurus punctatus</name>
    <name type="common">Channel catfish</name>
    <name type="synonym">Silurus punctatus</name>
    <dbReference type="NCBI Taxonomy" id="7998"/>
    <lineage>
        <taxon>Eukaryota</taxon>
        <taxon>Metazoa</taxon>
        <taxon>Chordata</taxon>
        <taxon>Craniata</taxon>
        <taxon>Vertebrata</taxon>
        <taxon>Euteleostomi</taxon>
        <taxon>Actinopterygii</taxon>
        <taxon>Neopterygii</taxon>
        <taxon>Teleostei</taxon>
        <taxon>Ostariophysi</taxon>
        <taxon>Siluriformes</taxon>
        <taxon>Ictaluridae</taxon>
        <taxon>Ictalurus</taxon>
    </lineage>
</organism>
<dbReference type="InterPro" id="IPR052235">
    <property type="entry name" value="Nephronectin_domain"/>
</dbReference>
<feature type="transmembrane region" description="Helical" evidence="7">
    <location>
        <begin position="69"/>
        <end position="95"/>
    </location>
</feature>
<dbReference type="GO" id="GO:0005509">
    <property type="term" value="F:calcium ion binding"/>
    <property type="evidence" value="ECO:0007669"/>
    <property type="project" value="InterPro"/>
</dbReference>
<dbReference type="Gene3D" id="2.10.220.10">
    <property type="entry name" value="Hormone Receptor, Insulin-like Growth Factor Receptor 1, Chain A, domain 2"/>
    <property type="match status" value="1"/>
</dbReference>
<evidence type="ECO:0000256" key="3">
    <source>
        <dbReference type="ARBA" id="ARBA00022729"/>
    </source>
</evidence>
<dbReference type="InterPro" id="IPR001881">
    <property type="entry name" value="EGF-like_Ca-bd_dom"/>
</dbReference>
<dbReference type="FunFam" id="2.10.25.10:FF:000038">
    <property type="entry name" value="Fibrillin 2"/>
    <property type="match status" value="1"/>
</dbReference>
<sequence>MGDILDSRCSLKIFSELLGLLINPPGVSPPTEIWTEGATRRLEQTQGWFYFRSTSQNRVMDYRFRAQRAAMLTLCWSLACRAAMLTLCVMLFLLLPTPSLGNNCSEHCKACGGPERDQCLQCLPGFTLHDNVCVDTDECGTELAKCPANTYCINTHSSYECRTCDRACVGCMGSGPARCKKCAPGYRSKDLKCLDIDECSEEALACSDINALCVNTEGSFQCRCAPGFTRKGTVCVRNQTPAGEERGLFDDLQDDEVEVLKQMFFGVILCALATLAAKGDMMFTSVFIGAVAAMVGYWLSDKSDRLLGSFLKGR</sequence>
<reference evidence="9" key="1">
    <citation type="journal article" date="2016" name="Nat. Commun.">
        <title>The channel catfish genome sequence provides insights into the evolution of scale formation in teleosts.</title>
        <authorList>
            <person name="Liu Z."/>
            <person name="Liu S."/>
            <person name="Yao J."/>
            <person name="Bao L."/>
            <person name="Zhang J."/>
            <person name="Li Y."/>
            <person name="Jiang C."/>
            <person name="Sun L."/>
            <person name="Wang R."/>
            <person name="Zhang Y."/>
            <person name="Zhou T."/>
            <person name="Zeng Q."/>
            <person name="Fu Q."/>
            <person name="Gao S."/>
            <person name="Li N."/>
            <person name="Koren S."/>
            <person name="Jiang Y."/>
            <person name="Zimin A."/>
            <person name="Xu P."/>
            <person name="Phillippy A.M."/>
            <person name="Geng X."/>
            <person name="Song L."/>
            <person name="Sun F."/>
            <person name="Li C."/>
            <person name="Wang X."/>
            <person name="Chen A."/>
            <person name="Jin Y."/>
            <person name="Yuan Z."/>
            <person name="Yang Y."/>
            <person name="Tan S."/>
            <person name="Peatman E."/>
            <person name="Lu J."/>
            <person name="Qin Z."/>
            <person name="Dunham R."/>
            <person name="Li Z."/>
            <person name="Sonstegard T."/>
            <person name="Feng J."/>
            <person name="Danzmann R.G."/>
            <person name="Schroeder S."/>
            <person name="Scheffler B."/>
            <person name="Duke M.V."/>
            <person name="Ballard L."/>
            <person name="Kucuktas H."/>
            <person name="Kaltenboeck L."/>
            <person name="Liu H."/>
            <person name="Armbruster J."/>
            <person name="Xie Y."/>
            <person name="Kirby M.L."/>
            <person name="Tian Y."/>
            <person name="Flanagan M.E."/>
            <person name="Mu W."/>
            <person name="Waldbieser G.C."/>
        </authorList>
    </citation>
    <scope>NUCLEOTIDE SEQUENCE [LARGE SCALE GENOMIC DNA]</scope>
    <source>
        <strain evidence="9">SDA103</strain>
    </source>
</reference>
<accession>A0A9F7R7U8</accession>
<evidence type="ECO:0000256" key="2">
    <source>
        <dbReference type="ARBA" id="ARBA00022536"/>
    </source>
</evidence>
<keyword evidence="2 6" id="KW-0245">EGF-like domain</keyword>
<dbReference type="CTD" id="100003741"/>
<dbReference type="CDD" id="cd00054">
    <property type="entry name" value="EGF_CA"/>
    <property type="match status" value="1"/>
</dbReference>
<evidence type="ECO:0000256" key="4">
    <source>
        <dbReference type="ARBA" id="ARBA00022737"/>
    </source>
</evidence>
<keyword evidence="7" id="KW-0472">Membrane</keyword>
<comment type="similarity">
    <text evidence="1">Belongs to the CRELD family.</text>
</comment>
<dbReference type="PROSITE" id="PS01187">
    <property type="entry name" value="EGF_CA"/>
    <property type="match status" value="2"/>
</dbReference>
<dbReference type="PROSITE" id="PS50026">
    <property type="entry name" value="EGF_3"/>
    <property type="match status" value="1"/>
</dbReference>
<evidence type="ECO:0000256" key="1">
    <source>
        <dbReference type="ARBA" id="ARBA00005897"/>
    </source>
</evidence>
<dbReference type="CDD" id="cd00064">
    <property type="entry name" value="FU"/>
    <property type="match status" value="1"/>
</dbReference>
<dbReference type="Pfam" id="PF07645">
    <property type="entry name" value="EGF_CA"/>
    <property type="match status" value="2"/>
</dbReference>
<dbReference type="SUPFAM" id="SSF57184">
    <property type="entry name" value="Growth factor receptor domain"/>
    <property type="match status" value="1"/>
</dbReference>
<dbReference type="GeneID" id="108254763"/>
<evidence type="ECO:0000259" key="8">
    <source>
        <dbReference type="PROSITE" id="PS50026"/>
    </source>
</evidence>
<protein>
    <submittedName>
        <fullName evidence="10">Protein disulfide isomerase CRELD1 isoform X1</fullName>
    </submittedName>
</protein>
<keyword evidence="3" id="KW-0732">Signal</keyword>
<dbReference type="GO" id="GO:0030855">
    <property type="term" value="P:epithelial cell differentiation"/>
    <property type="evidence" value="ECO:0007669"/>
    <property type="project" value="UniProtKB-ARBA"/>
</dbReference>
<evidence type="ECO:0000256" key="7">
    <source>
        <dbReference type="SAM" id="Phobius"/>
    </source>
</evidence>
<keyword evidence="7" id="KW-0812">Transmembrane</keyword>
<dbReference type="Gene3D" id="2.10.25.10">
    <property type="entry name" value="Laminin"/>
    <property type="match status" value="1"/>
</dbReference>
<gene>
    <name evidence="10" type="primary">LOC108254763</name>
</gene>
<dbReference type="PANTHER" id="PTHR24050:SF28">
    <property type="entry name" value="UROMODULIN-LIKE"/>
    <property type="match status" value="1"/>
</dbReference>
<keyword evidence="5" id="KW-1015">Disulfide bond</keyword>
<dbReference type="InterPro" id="IPR000742">
    <property type="entry name" value="EGF"/>
</dbReference>
<evidence type="ECO:0000256" key="5">
    <source>
        <dbReference type="ARBA" id="ARBA00023157"/>
    </source>
</evidence>
<comment type="caution">
    <text evidence="6">Lacks conserved residue(s) required for the propagation of feature annotation.</text>
</comment>
<feature type="transmembrane region" description="Helical" evidence="7">
    <location>
        <begin position="283"/>
        <end position="300"/>
    </location>
</feature>
<keyword evidence="10" id="KW-0413">Isomerase</keyword>
<evidence type="ECO:0000256" key="6">
    <source>
        <dbReference type="PROSITE-ProRule" id="PRU00076"/>
    </source>
</evidence>
<dbReference type="AlphaFoldDB" id="A0A9F7R7U8"/>
<keyword evidence="7" id="KW-1133">Transmembrane helix</keyword>
<dbReference type="InterPro" id="IPR049883">
    <property type="entry name" value="NOTCH1_EGF-like"/>
</dbReference>
<dbReference type="Proteomes" id="UP000221080">
    <property type="component" value="Chromosome 21"/>
</dbReference>
<dbReference type="SMART" id="SM00261">
    <property type="entry name" value="FU"/>
    <property type="match status" value="2"/>
</dbReference>
<dbReference type="PANTHER" id="PTHR24050">
    <property type="entry name" value="PA14 DOMAIN-CONTAINING PROTEIN"/>
    <property type="match status" value="1"/>
</dbReference>
<dbReference type="SMART" id="SM00181">
    <property type="entry name" value="EGF"/>
    <property type="match status" value="3"/>
</dbReference>
<keyword evidence="9" id="KW-1185">Reference proteome</keyword>
<dbReference type="PROSITE" id="PS01186">
    <property type="entry name" value="EGF_2"/>
    <property type="match status" value="1"/>
</dbReference>
<dbReference type="InterPro" id="IPR009030">
    <property type="entry name" value="Growth_fac_rcpt_cys_sf"/>
</dbReference>
<evidence type="ECO:0000313" key="10">
    <source>
        <dbReference type="RefSeq" id="XP_053530123.1"/>
    </source>
</evidence>
<dbReference type="RefSeq" id="XP_053530123.1">
    <property type="nucleotide sequence ID" value="XM_053674148.1"/>
</dbReference>
<keyword evidence="4" id="KW-0677">Repeat</keyword>
<dbReference type="InterPro" id="IPR000152">
    <property type="entry name" value="EGF-type_Asp/Asn_hydroxyl_site"/>
</dbReference>
<name>A0A9F7R7U8_ICTPU</name>
<evidence type="ECO:0000313" key="9">
    <source>
        <dbReference type="Proteomes" id="UP000221080"/>
    </source>
</evidence>
<proteinExistence type="inferred from homology"/>
<dbReference type="InterPro" id="IPR006212">
    <property type="entry name" value="Furin_repeat"/>
</dbReference>
<dbReference type="GO" id="GO:0016853">
    <property type="term" value="F:isomerase activity"/>
    <property type="evidence" value="ECO:0007669"/>
    <property type="project" value="UniProtKB-KW"/>
</dbReference>
<dbReference type="PROSITE" id="PS00010">
    <property type="entry name" value="ASX_HYDROXYL"/>
    <property type="match status" value="1"/>
</dbReference>
<feature type="domain" description="EGF-like" evidence="8">
    <location>
        <begin position="195"/>
        <end position="236"/>
    </location>
</feature>
<dbReference type="InterPro" id="IPR018097">
    <property type="entry name" value="EGF_Ca-bd_CS"/>
</dbReference>